<comment type="caution">
    <text evidence="6">The sequence shown here is derived from an EMBL/GenBank/DDBJ whole genome shotgun (WGS) entry which is preliminary data.</text>
</comment>
<dbReference type="GO" id="GO:0016020">
    <property type="term" value="C:membrane"/>
    <property type="evidence" value="ECO:0007669"/>
    <property type="project" value="UniProtKB-SubCell"/>
</dbReference>
<feature type="transmembrane region" description="Helical" evidence="5">
    <location>
        <begin position="228"/>
        <end position="251"/>
    </location>
</feature>
<evidence type="ECO:0000313" key="6">
    <source>
        <dbReference type="EMBL" id="MBK8891480.1"/>
    </source>
</evidence>
<feature type="transmembrane region" description="Helical" evidence="5">
    <location>
        <begin position="12"/>
        <end position="32"/>
    </location>
</feature>
<sequence>MRKHLNTFSATFLIVASMLGTGILTTTGIMLSLLKAPWAVLGIWVAGGILAWIGAWCYGELARTMPRNGGEATILRELFSPTLGEIAGWTSFVVAFAAGNAASSLALAAYLGEALPGASLRPQVVACGALLLVTGLHGLLGPMALRIQTLLAATKFSLLAGLTLYGIFLAAPAVAIQPAESAQVSQATAFGAPWGLAMMLVMFAYSGWNAAIYVAGEIHDPTRNVRRAMMVGTTIIMLLYVAINAVLLTHLPAQELDGVGPVIAVLVKHLFGAQASAVFSGLVAFALLSSLGVSAFLGPRVLATMLEWFGKEHSDDGMPAVVTPRLVWLQAGLSILMVMTGSFVQILTVMGFLLGLFPILCVLGLYRRSCDLEGRPLMLVRYVFAPLFVGVSTVVLILGAAQSPHEVGIALALVGMFFLARAGMRRFA</sequence>
<dbReference type="InterPro" id="IPR050598">
    <property type="entry name" value="AminoAcid_Transporter"/>
</dbReference>
<accession>A0A9D7LT00</accession>
<keyword evidence="4 5" id="KW-0472">Membrane</keyword>
<gene>
    <name evidence="6" type="ORF">IPN75_14465</name>
</gene>
<dbReference type="PANTHER" id="PTHR11785">
    <property type="entry name" value="AMINO ACID TRANSPORTER"/>
    <property type="match status" value="1"/>
</dbReference>
<protein>
    <submittedName>
        <fullName evidence="6">Amino acid permease</fullName>
    </submittedName>
</protein>
<reference evidence="6" key="1">
    <citation type="submission" date="2020-10" db="EMBL/GenBank/DDBJ databases">
        <title>Connecting structure to function with the recovery of over 1000 high-quality activated sludge metagenome-assembled genomes encoding full-length rRNA genes using long-read sequencing.</title>
        <authorList>
            <person name="Singleton C.M."/>
            <person name="Petriglieri F."/>
            <person name="Kristensen J.M."/>
            <person name="Kirkegaard R.H."/>
            <person name="Michaelsen T.Y."/>
            <person name="Andersen M.H."/>
            <person name="Karst S.M."/>
            <person name="Dueholm M.S."/>
            <person name="Nielsen P.H."/>
            <person name="Albertsen M."/>
        </authorList>
    </citation>
    <scope>NUCLEOTIDE SEQUENCE</scope>
    <source>
        <strain evidence="6">OdNE_18-Q3-R46-58_BAT3C.305</strain>
    </source>
</reference>
<comment type="subcellular location">
    <subcellularLocation>
        <location evidence="1">Membrane</location>
        <topology evidence="1">Multi-pass membrane protein</topology>
    </subcellularLocation>
</comment>
<dbReference type="Proteomes" id="UP000808146">
    <property type="component" value="Unassembled WGS sequence"/>
</dbReference>
<evidence type="ECO:0000256" key="5">
    <source>
        <dbReference type="SAM" id="Phobius"/>
    </source>
</evidence>
<evidence type="ECO:0000256" key="3">
    <source>
        <dbReference type="ARBA" id="ARBA00022989"/>
    </source>
</evidence>
<evidence type="ECO:0000256" key="4">
    <source>
        <dbReference type="ARBA" id="ARBA00023136"/>
    </source>
</evidence>
<evidence type="ECO:0000313" key="7">
    <source>
        <dbReference type="Proteomes" id="UP000808146"/>
    </source>
</evidence>
<dbReference type="EMBL" id="JADKBR010000017">
    <property type="protein sequence ID" value="MBK8891480.1"/>
    <property type="molecule type" value="Genomic_DNA"/>
</dbReference>
<feature type="transmembrane region" description="Helical" evidence="5">
    <location>
        <begin position="318"/>
        <end position="337"/>
    </location>
</feature>
<keyword evidence="3 5" id="KW-1133">Transmembrane helix</keyword>
<proteinExistence type="predicted"/>
<evidence type="ECO:0000256" key="2">
    <source>
        <dbReference type="ARBA" id="ARBA00022692"/>
    </source>
</evidence>
<dbReference type="Pfam" id="PF13520">
    <property type="entry name" value="AA_permease_2"/>
    <property type="match status" value="1"/>
</dbReference>
<feature type="transmembrane region" description="Helical" evidence="5">
    <location>
        <begin position="407"/>
        <end position="424"/>
    </location>
</feature>
<feature type="transmembrane region" description="Helical" evidence="5">
    <location>
        <begin position="156"/>
        <end position="176"/>
    </location>
</feature>
<feature type="transmembrane region" description="Helical" evidence="5">
    <location>
        <begin position="196"/>
        <end position="216"/>
    </location>
</feature>
<feature type="transmembrane region" description="Helical" evidence="5">
    <location>
        <begin position="123"/>
        <end position="144"/>
    </location>
</feature>
<feature type="transmembrane region" description="Helical" evidence="5">
    <location>
        <begin position="271"/>
        <end position="297"/>
    </location>
</feature>
<evidence type="ECO:0000256" key="1">
    <source>
        <dbReference type="ARBA" id="ARBA00004141"/>
    </source>
</evidence>
<dbReference type="Gene3D" id="1.20.1740.10">
    <property type="entry name" value="Amino acid/polyamine transporter I"/>
    <property type="match status" value="1"/>
</dbReference>
<dbReference type="PIRSF" id="PIRSF006060">
    <property type="entry name" value="AA_transporter"/>
    <property type="match status" value="1"/>
</dbReference>
<dbReference type="InterPro" id="IPR002293">
    <property type="entry name" value="AA/rel_permease1"/>
</dbReference>
<feature type="transmembrane region" description="Helical" evidence="5">
    <location>
        <begin position="343"/>
        <end position="366"/>
    </location>
</feature>
<feature type="transmembrane region" description="Helical" evidence="5">
    <location>
        <begin position="378"/>
        <end position="401"/>
    </location>
</feature>
<dbReference type="GO" id="GO:0015179">
    <property type="term" value="F:L-amino acid transmembrane transporter activity"/>
    <property type="evidence" value="ECO:0007669"/>
    <property type="project" value="TreeGrafter"/>
</dbReference>
<dbReference type="PANTHER" id="PTHR11785:SF512">
    <property type="entry name" value="SOBREMESA, ISOFORM B"/>
    <property type="match status" value="1"/>
</dbReference>
<feature type="transmembrane region" description="Helical" evidence="5">
    <location>
        <begin position="38"/>
        <end position="58"/>
    </location>
</feature>
<name>A0A9D7LT00_9RHOO</name>
<organism evidence="6 7">
    <name type="scientific">Candidatus Dechloromonas phosphorivorans</name>
    <dbReference type="NCBI Taxonomy" id="2899244"/>
    <lineage>
        <taxon>Bacteria</taxon>
        <taxon>Pseudomonadati</taxon>
        <taxon>Pseudomonadota</taxon>
        <taxon>Betaproteobacteria</taxon>
        <taxon>Rhodocyclales</taxon>
        <taxon>Azonexaceae</taxon>
        <taxon>Dechloromonas</taxon>
    </lineage>
</organism>
<feature type="transmembrane region" description="Helical" evidence="5">
    <location>
        <begin position="86"/>
        <end position="111"/>
    </location>
</feature>
<keyword evidence="2 5" id="KW-0812">Transmembrane</keyword>
<dbReference type="AlphaFoldDB" id="A0A9D7LT00"/>